<gene>
    <name evidence="3" type="ORF">IAS62_002681</name>
</gene>
<organism evidence="3 4">
    <name type="scientific">Cryptococcus decagattii</name>
    <dbReference type="NCBI Taxonomy" id="1859122"/>
    <lineage>
        <taxon>Eukaryota</taxon>
        <taxon>Fungi</taxon>
        <taxon>Dikarya</taxon>
        <taxon>Basidiomycota</taxon>
        <taxon>Agaricomycotina</taxon>
        <taxon>Tremellomycetes</taxon>
        <taxon>Tremellales</taxon>
        <taxon>Cryptococcaceae</taxon>
        <taxon>Cryptococcus</taxon>
        <taxon>Cryptococcus gattii species complex</taxon>
    </lineage>
</organism>
<protein>
    <submittedName>
        <fullName evidence="3">Uncharacterized protein</fullName>
    </submittedName>
</protein>
<evidence type="ECO:0000256" key="1">
    <source>
        <dbReference type="SAM" id="Coils"/>
    </source>
</evidence>
<feature type="compositionally biased region" description="Polar residues" evidence="2">
    <location>
        <begin position="36"/>
        <end position="55"/>
    </location>
</feature>
<feature type="region of interest" description="Disordered" evidence="2">
    <location>
        <begin position="649"/>
        <end position="744"/>
    </location>
</feature>
<dbReference type="GeneID" id="89989454"/>
<keyword evidence="4" id="KW-1185">Reference proteome</keyword>
<feature type="region of interest" description="Disordered" evidence="2">
    <location>
        <begin position="28"/>
        <end position="55"/>
    </location>
</feature>
<accession>A0ABZ2AS80</accession>
<dbReference type="RefSeq" id="XP_064720612.1">
    <property type="nucleotide sequence ID" value="XM_064864540.1"/>
</dbReference>
<dbReference type="InterPro" id="IPR036259">
    <property type="entry name" value="MFS_trans_sf"/>
</dbReference>
<proteinExistence type="predicted"/>
<keyword evidence="1" id="KW-0175">Coiled coil</keyword>
<evidence type="ECO:0000256" key="2">
    <source>
        <dbReference type="SAM" id="MobiDB-lite"/>
    </source>
</evidence>
<dbReference type="SUPFAM" id="SSF103473">
    <property type="entry name" value="MFS general substrate transporter"/>
    <property type="match status" value="1"/>
</dbReference>
<evidence type="ECO:0000313" key="4">
    <source>
        <dbReference type="Proteomes" id="UP001432216"/>
    </source>
</evidence>
<feature type="coiled-coil region" evidence="1">
    <location>
        <begin position="598"/>
        <end position="630"/>
    </location>
</feature>
<name>A0ABZ2AS80_9TREE</name>
<dbReference type="EMBL" id="CP143809">
    <property type="protein sequence ID" value="WVO21373.1"/>
    <property type="molecule type" value="Genomic_DNA"/>
</dbReference>
<dbReference type="Proteomes" id="UP001432216">
    <property type="component" value="Chromosome 4"/>
</dbReference>
<evidence type="ECO:0000313" key="3">
    <source>
        <dbReference type="EMBL" id="WVO21373.1"/>
    </source>
</evidence>
<feature type="region of interest" description="Disordered" evidence="2">
    <location>
        <begin position="531"/>
        <end position="558"/>
    </location>
</feature>
<feature type="region of interest" description="Disordered" evidence="2">
    <location>
        <begin position="125"/>
        <end position="145"/>
    </location>
</feature>
<feature type="compositionally biased region" description="Basic residues" evidence="2">
    <location>
        <begin position="704"/>
        <end position="713"/>
    </location>
</feature>
<reference evidence="3 4" key="1">
    <citation type="submission" date="2024-01" db="EMBL/GenBank/DDBJ databases">
        <title>Comparative genomics of Cryptococcus and Kwoniella reveals pathogenesis evolution and contrasting modes of karyotype evolution via chromosome fusion or intercentromeric recombination.</title>
        <authorList>
            <person name="Coelho M.A."/>
            <person name="David-Palma M."/>
            <person name="Shea T."/>
            <person name="Bowers K."/>
            <person name="McGinley-Smith S."/>
            <person name="Mohammad A.W."/>
            <person name="Gnirke A."/>
            <person name="Yurkov A.M."/>
            <person name="Nowrousian M."/>
            <person name="Sun S."/>
            <person name="Cuomo C.A."/>
            <person name="Heitman J."/>
        </authorList>
    </citation>
    <scope>NUCLEOTIDE SEQUENCE [LARGE SCALE GENOMIC DNA]</scope>
    <source>
        <strain evidence="3 4">7685027</strain>
    </source>
</reference>
<sequence length="952" mass="107098">MSPYEPTTPPTPSPAHRQFISLPLHTASQRYPFPRQITSTRPSSASYSQYRDPDTNASLSFDIDVAIETQSCMSEDGLNPRSDIESVVDADFDNQLTDNEDDEVDIDTALQESVSLPQTPALFAGKKRARSWEQTPNSDGDDEAEAEGILGWSVKKGKSRAMVRKPYKFAKRLSMSDNEKTLPAQMGRVVSMGGITKGISDLRTSSTIISMNVDIAHAHSAQGLAHISETISRPAGCRITSRRLKDRHNCSNKRGKRKRGARHFQQLTAGDDPFITLPVLQDWKGLQRFEAEVSEMDVSEAETDGRYDSDATMKSASDIERSTIDVAVPRAVVKPDVRPRYEPEQPLSNKQIASLDRKFTRSSRGIQRLSRHRDFPIRAAGQYGTSQLRRTSPTSLLPARRIMTRHGSLRVPLRSSFRDYLDNIRPGADRRVPGRCEFTPVMSGELFIALLRAKAVARKARRDAVKAYNERTKDGAWRAWVGNYALREFIPPVRQWWLEDLAPQEEEAAVENLLPAEEITEEPMSSLVGCTYESQSSTRKRARSQTPASESMPMEVPAPDRQVRRRVIVEPYNASSLRRQRAHETAHRVREATQQSLLEMANLEAEMIAREREEEERLREEARLTEFRRAQEEADARVARELELEEAAINNGLEVESEDDELEESRRGPSPVVTEASIRSDPPQYEPPSQFSGEHSVVISSIRHTTHRPRARTPAREPEQLPIYTLDRWSARSPPPPPPYNAQTDRQTIIAPRIVSEEETPRDDEVYHFGGIVRRRSSARREPSPGPTHQIAGAYPGPAQQVRIIAPIPVRPLVDAARAFEAAVDLEEGEDVEREIWEGEEREEDVPQLFGALQRVLRNPPGPLTPFASTFGRPPPPYEGAAPDSGPEIKVSQRKKWGLLALFSISFVIDQWCLAAFYILTSPIIDSMQVPFAQQSWVITSYTVTFAATLLF</sequence>